<evidence type="ECO:0000256" key="6">
    <source>
        <dbReference type="ARBA" id="ARBA00022741"/>
    </source>
</evidence>
<dbReference type="InterPro" id="IPR017953">
    <property type="entry name" value="Carbohydrate_kinase_pred_CS"/>
</dbReference>
<dbReference type="PROSITE" id="PS51383">
    <property type="entry name" value="YJEF_C_3"/>
    <property type="match status" value="1"/>
</dbReference>
<evidence type="ECO:0000256" key="17">
    <source>
        <dbReference type="HAMAP-Rule" id="MF_01965"/>
    </source>
</evidence>
<comment type="similarity">
    <text evidence="4 19">In the C-terminal section; belongs to the NnrD/CARKD family.</text>
</comment>
<reference evidence="22" key="1">
    <citation type="journal article" date="2014" name="Int. J. Syst. Evol. Microbiol.">
        <title>Complete genome sequence of Corynebacterium casei LMG S-19264T (=DSM 44701T), isolated from a smear-ripened cheese.</title>
        <authorList>
            <consortium name="US DOE Joint Genome Institute (JGI-PGF)"/>
            <person name="Walter F."/>
            <person name="Albersmeier A."/>
            <person name="Kalinowski J."/>
            <person name="Ruckert C."/>
        </authorList>
    </citation>
    <scope>NUCLEOTIDE SEQUENCE</scope>
    <source>
        <strain evidence="22">CGMCC 1.15725</strain>
    </source>
</reference>
<feature type="binding site" evidence="17">
    <location>
        <position position="253"/>
    </location>
    <ligand>
        <name>(6S)-NADPHX</name>
        <dbReference type="ChEBI" id="CHEBI:64076"/>
    </ligand>
</feature>
<organism evidence="22 23">
    <name type="scientific">Aliidongia dinghuensis</name>
    <dbReference type="NCBI Taxonomy" id="1867774"/>
    <lineage>
        <taxon>Bacteria</taxon>
        <taxon>Pseudomonadati</taxon>
        <taxon>Pseudomonadota</taxon>
        <taxon>Alphaproteobacteria</taxon>
        <taxon>Rhodospirillales</taxon>
        <taxon>Dongiaceae</taxon>
        <taxon>Aliidongia</taxon>
    </lineage>
</organism>
<dbReference type="InterPro" id="IPR000631">
    <property type="entry name" value="CARKD"/>
</dbReference>
<dbReference type="Gene3D" id="3.40.50.10260">
    <property type="entry name" value="YjeF N-terminal domain"/>
    <property type="match status" value="1"/>
</dbReference>
<feature type="binding site" evidence="17">
    <location>
        <position position="428"/>
    </location>
    <ligand>
        <name>AMP</name>
        <dbReference type="ChEBI" id="CHEBI:456215"/>
    </ligand>
</feature>
<comment type="function">
    <text evidence="14 19">Bifunctional enzyme that catalyzes the epimerization of the S- and R-forms of NAD(P)HX and the dehydration of the S-form of NAD(P)HX at the expense of ADP, which is converted to AMP. This allows the repair of both epimers of NAD(P)HX, a damaged form of NAD(P)H that is a result of enzymatic or heat-dependent hydration.</text>
</comment>
<dbReference type="InterPro" id="IPR036652">
    <property type="entry name" value="YjeF_N_dom_sf"/>
</dbReference>
<keyword evidence="5 18" id="KW-0479">Metal-binding</keyword>
<dbReference type="HAMAP" id="MF_01965">
    <property type="entry name" value="NADHX_dehydratase"/>
    <property type="match status" value="1"/>
</dbReference>
<evidence type="ECO:0000256" key="4">
    <source>
        <dbReference type="ARBA" id="ARBA00009524"/>
    </source>
</evidence>
<evidence type="ECO:0000256" key="7">
    <source>
        <dbReference type="ARBA" id="ARBA00022840"/>
    </source>
</evidence>
<evidence type="ECO:0000256" key="10">
    <source>
        <dbReference type="ARBA" id="ARBA00023027"/>
    </source>
</evidence>
<dbReference type="PANTHER" id="PTHR12592:SF0">
    <property type="entry name" value="ATP-DEPENDENT (S)-NAD(P)H-HYDRATE DEHYDRATASE"/>
    <property type="match status" value="1"/>
</dbReference>
<feature type="domain" description="YjeF N-terminal" evidence="21">
    <location>
        <begin position="13"/>
        <end position="209"/>
    </location>
</feature>
<dbReference type="HAMAP" id="MF_01966">
    <property type="entry name" value="NADHX_epimerase"/>
    <property type="match status" value="1"/>
</dbReference>
<dbReference type="GO" id="GO:0052856">
    <property type="term" value="F:NAD(P)HX epimerase activity"/>
    <property type="evidence" value="ECO:0007669"/>
    <property type="project" value="UniProtKB-UniRule"/>
</dbReference>
<evidence type="ECO:0000256" key="8">
    <source>
        <dbReference type="ARBA" id="ARBA00022857"/>
    </source>
</evidence>
<protein>
    <recommendedName>
        <fullName evidence="19">Bifunctional NAD(P)H-hydrate repair enzyme</fullName>
    </recommendedName>
    <alternativeName>
        <fullName evidence="19">Nicotinamide nucleotide repair protein</fullName>
    </alternativeName>
    <domain>
        <recommendedName>
            <fullName evidence="19">ADP-dependent (S)-NAD(P)H-hydrate dehydratase</fullName>
            <ecNumber evidence="19">4.2.1.136</ecNumber>
        </recommendedName>
        <alternativeName>
            <fullName evidence="19">ADP-dependent NAD(P)HX dehydratase</fullName>
        </alternativeName>
    </domain>
    <domain>
        <recommendedName>
            <fullName evidence="19">NAD(P)H-hydrate epimerase</fullName>
            <ecNumber evidence="19">5.1.99.6</ecNumber>
        </recommendedName>
    </domain>
</protein>
<feature type="domain" description="YjeF C-terminal" evidence="20">
    <location>
        <begin position="219"/>
        <end position="483"/>
    </location>
</feature>
<dbReference type="NCBIfam" id="TIGR00197">
    <property type="entry name" value="yjeF_nterm"/>
    <property type="match status" value="1"/>
</dbReference>
<dbReference type="SUPFAM" id="SSF53613">
    <property type="entry name" value="Ribokinase-like"/>
    <property type="match status" value="1"/>
</dbReference>
<dbReference type="PROSITE" id="PS51385">
    <property type="entry name" value="YJEF_N"/>
    <property type="match status" value="1"/>
</dbReference>
<feature type="binding site" evidence="17">
    <location>
        <position position="367"/>
    </location>
    <ligand>
        <name>(6S)-NADPHX</name>
        <dbReference type="ChEBI" id="CHEBI:64076"/>
    </ligand>
</feature>
<dbReference type="InterPro" id="IPR004443">
    <property type="entry name" value="YjeF_N_dom"/>
</dbReference>
<comment type="function">
    <text evidence="18">Catalyzes the epimerization of the S- and R-forms of NAD(P)HX, a damaged form of NAD(P)H that is a result of enzymatic or heat-dependent hydration. This is a prerequisite for the S-specific NAD(P)H-hydrate dehydratase to allow the repair of both epimers of NAD(P)HX.</text>
</comment>
<dbReference type="PANTHER" id="PTHR12592">
    <property type="entry name" value="ATP-DEPENDENT (S)-NAD(P)H-HYDRATE DEHYDRATASE FAMILY MEMBER"/>
    <property type="match status" value="1"/>
</dbReference>
<dbReference type="PIRSF" id="PIRSF017184">
    <property type="entry name" value="Nnr"/>
    <property type="match status" value="1"/>
</dbReference>
<comment type="caution">
    <text evidence="22">The sequence shown here is derived from an EMBL/GenBank/DDBJ whole genome shotgun (WGS) entry which is preliminary data.</text>
</comment>
<comment type="similarity">
    <text evidence="3 19">In the N-terminal section; belongs to the NnrE/AIBP family.</text>
</comment>
<keyword evidence="8 17" id="KW-0521">NADP</keyword>
<evidence type="ECO:0000256" key="1">
    <source>
        <dbReference type="ARBA" id="ARBA00000013"/>
    </source>
</evidence>
<comment type="catalytic activity">
    <reaction evidence="2 18 19">
        <text>(6R)-NADPHX = (6S)-NADPHX</text>
        <dbReference type="Rhea" id="RHEA:32227"/>
        <dbReference type="ChEBI" id="CHEBI:64076"/>
        <dbReference type="ChEBI" id="CHEBI:64077"/>
        <dbReference type="EC" id="5.1.99.6"/>
    </reaction>
</comment>
<keyword evidence="23" id="KW-1185">Reference proteome</keyword>
<dbReference type="EC" id="4.2.1.136" evidence="19"/>
<feature type="binding site" evidence="18">
    <location>
        <position position="120"/>
    </location>
    <ligand>
        <name>K(+)</name>
        <dbReference type="ChEBI" id="CHEBI:29103"/>
    </ligand>
</feature>
<dbReference type="CDD" id="cd01171">
    <property type="entry name" value="YXKO-related"/>
    <property type="match status" value="1"/>
</dbReference>
<keyword evidence="9 18" id="KW-0630">Potassium</keyword>
<feature type="binding site" evidence="18">
    <location>
        <begin position="59"/>
        <end position="63"/>
    </location>
    <ligand>
        <name>(6S)-NADPHX</name>
        <dbReference type="ChEBI" id="CHEBI:64076"/>
    </ligand>
</feature>
<feature type="binding site" evidence="17">
    <location>
        <position position="316"/>
    </location>
    <ligand>
        <name>(6S)-NADPHX</name>
        <dbReference type="ChEBI" id="CHEBI:64076"/>
    </ligand>
</feature>
<dbReference type="EMBL" id="BMJQ01000017">
    <property type="protein sequence ID" value="GGF40722.1"/>
    <property type="molecule type" value="Genomic_DNA"/>
</dbReference>
<evidence type="ECO:0000313" key="23">
    <source>
        <dbReference type="Proteomes" id="UP000646365"/>
    </source>
</evidence>
<evidence type="ECO:0000256" key="2">
    <source>
        <dbReference type="ARBA" id="ARBA00000909"/>
    </source>
</evidence>
<keyword evidence="12 17" id="KW-0456">Lyase</keyword>
<sequence length="488" mass="48981">MALATALLTPAEMGEVDRRTIAGGTAGALLMERAGAAVAAEIGRRWTRRPVAVLCGPGNNGGDGFVVARRLAAEGWPVRLALLGERAALRGDAAHHAALWLQPVEPLGPAALDGAGLVVDALFGAGLSRPLDAPVAGLLAEVGRRRLAVVAVDVPSGLDGATGLASGAVAADLTVTFGWLKPGHLLQPGRDLCGETVLADIGLDPAALDALGVKTWANDPASWRVALPRLASGTHKYMRGHALVLGGWPMSGAGRLAARAAARAGAGLVTVAVPPAGHGTYAAAFESQIVRPLADAHALDALLADRRFTGLLLGPGAGAGGTTRVMALRLLAAERPCVLDADALTAFADAPAELFAAIRAPTVLTPHAGEFARLFKTSGDKLTQARAAAAESGAVLVLKGGDTVVAAPDGRAVINANAPPTLATGGTGDVLAGLIVGLLAQGMPAFEAAAAGVWLHGAAAATFGPGLIASDLPDRIPVALRRLGRSRA</sequence>
<dbReference type="GO" id="GO:0046872">
    <property type="term" value="F:metal ion binding"/>
    <property type="evidence" value="ECO:0007669"/>
    <property type="project" value="UniProtKB-UniRule"/>
</dbReference>
<dbReference type="NCBIfam" id="TIGR00196">
    <property type="entry name" value="yjeF_cterm"/>
    <property type="match status" value="1"/>
</dbReference>
<accession>A0A8J3E630</accession>
<name>A0A8J3E630_9PROT</name>
<dbReference type="EC" id="5.1.99.6" evidence="19"/>
<reference evidence="22" key="2">
    <citation type="submission" date="2020-09" db="EMBL/GenBank/DDBJ databases">
        <authorList>
            <person name="Sun Q."/>
            <person name="Zhou Y."/>
        </authorList>
    </citation>
    <scope>NUCLEOTIDE SEQUENCE</scope>
    <source>
        <strain evidence="22">CGMCC 1.15725</strain>
    </source>
</reference>
<keyword evidence="11 18" id="KW-0413">Isomerase</keyword>
<dbReference type="GO" id="GO:0005524">
    <property type="term" value="F:ATP binding"/>
    <property type="evidence" value="ECO:0007669"/>
    <property type="project" value="UniProtKB-UniRule"/>
</dbReference>
<dbReference type="GO" id="GO:0110051">
    <property type="term" value="P:metabolite repair"/>
    <property type="evidence" value="ECO:0007669"/>
    <property type="project" value="TreeGrafter"/>
</dbReference>
<evidence type="ECO:0000256" key="3">
    <source>
        <dbReference type="ARBA" id="ARBA00006001"/>
    </source>
</evidence>
<evidence type="ECO:0000256" key="14">
    <source>
        <dbReference type="ARBA" id="ARBA00025153"/>
    </source>
</evidence>
<comment type="catalytic activity">
    <reaction evidence="15 17 19">
        <text>(6S)-NADHX + ADP = AMP + phosphate + NADH + H(+)</text>
        <dbReference type="Rhea" id="RHEA:32223"/>
        <dbReference type="ChEBI" id="CHEBI:15378"/>
        <dbReference type="ChEBI" id="CHEBI:43474"/>
        <dbReference type="ChEBI" id="CHEBI:57945"/>
        <dbReference type="ChEBI" id="CHEBI:64074"/>
        <dbReference type="ChEBI" id="CHEBI:456215"/>
        <dbReference type="ChEBI" id="CHEBI:456216"/>
        <dbReference type="EC" id="4.2.1.136"/>
    </reaction>
</comment>
<evidence type="ECO:0000313" key="22">
    <source>
        <dbReference type="EMBL" id="GGF40722.1"/>
    </source>
</evidence>
<dbReference type="Pfam" id="PF01256">
    <property type="entry name" value="Carb_kinase"/>
    <property type="match status" value="1"/>
</dbReference>
<dbReference type="Pfam" id="PF03853">
    <property type="entry name" value="YjeF_N"/>
    <property type="match status" value="1"/>
</dbReference>
<keyword evidence="13" id="KW-0511">Multifunctional enzyme</keyword>
<evidence type="ECO:0000256" key="9">
    <source>
        <dbReference type="ARBA" id="ARBA00022958"/>
    </source>
</evidence>
<dbReference type="GO" id="GO:0052855">
    <property type="term" value="F:ADP-dependent NAD(P)H-hydrate dehydratase activity"/>
    <property type="evidence" value="ECO:0007669"/>
    <property type="project" value="UniProtKB-UniRule"/>
</dbReference>
<comment type="subunit">
    <text evidence="17">Homotetramer.</text>
</comment>
<gene>
    <name evidence="18" type="primary">nnrE</name>
    <name evidence="17" type="synonym">nnrD</name>
    <name evidence="22" type="ORF">GCM10011611_53960</name>
</gene>
<keyword evidence="10 17" id="KW-0520">NAD</keyword>
<evidence type="ECO:0000256" key="5">
    <source>
        <dbReference type="ARBA" id="ARBA00022723"/>
    </source>
</evidence>
<comment type="caution">
    <text evidence="18">Lacks conserved residue(s) required for the propagation of feature annotation.</text>
</comment>
<dbReference type="GO" id="GO:0046496">
    <property type="term" value="P:nicotinamide nucleotide metabolic process"/>
    <property type="evidence" value="ECO:0007669"/>
    <property type="project" value="UniProtKB-UniRule"/>
</dbReference>
<comment type="cofactor">
    <cofactor evidence="18 19">
        <name>K(+)</name>
        <dbReference type="ChEBI" id="CHEBI:29103"/>
    </cofactor>
    <text evidence="18 19">Binds 1 potassium ion per subunit.</text>
</comment>
<evidence type="ECO:0000256" key="18">
    <source>
        <dbReference type="HAMAP-Rule" id="MF_01966"/>
    </source>
</evidence>
<comment type="catalytic activity">
    <reaction evidence="1 18 19">
        <text>(6R)-NADHX = (6S)-NADHX</text>
        <dbReference type="Rhea" id="RHEA:32215"/>
        <dbReference type="ChEBI" id="CHEBI:64074"/>
        <dbReference type="ChEBI" id="CHEBI:64075"/>
        <dbReference type="EC" id="5.1.99.6"/>
    </reaction>
</comment>
<evidence type="ECO:0000256" key="12">
    <source>
        <dbReference type="ARBA" id="ARBA00023239"/>
    </source>
</evidence>
<dbReference type="InterPro" id="IPR029056">
    <property type="entry name" value="Ribokinase-like"/>
</dbReference>
<dbReference type="Proteomes" id="UP000646365">
    <property type="component" value="Unassembled WGS sequence"/>
</dbReference>
<keyword evidence="7 17" id="KW-0067">ATP-binding</keyword>
<feature type="binding site" evidence="18">
    <location>
        <begin position="124"/>
        <end position="130"/>
    </location>
    <ligand>
        <name>(6S)-NADPHX</name>
        <dbReference type="ChEBI" id="CHEBI:64076"/>
    </ligand>
</feature>
<dbReference type="RefSeq" id="WP_189051281.1">
    <property type="nucleotide sequence ID" value="NZ_BMJQ01000017.1"/>
</dbReference>
<comment type="catalytic activity">
    <reaction evidence="16 17 19">
        <text>(6S)-NADPHX + ADP = AMP + phosphate + NADPH + H(+)</text>
        <dbReference type="Rhea" id="RHEA:32235"/>
        <dbReference type="ChEBI" id="CHEBI:15378"/>
        <dbReference type="ChEBI" id="CHEBI:43474"/>
        <dbReference type="ChEBI" id="CHEBI:57783"/>
        <dbReference type="ChEBI" id="CHEBI:64076"/>
        <dbReference type="ChEBI" id="CHEBI:456215"/>
        <dbReference type="ChEBI" id="CHEBI:456216"/>
        <dbReference type="EC" id="4.2.1.136"/>
    </reaction>
</comment>
<evidence type="ECO:0000256" key="19">
    <source>
        <dbReference type="PIRNR" id="PIRNR017184"/>
    </source>
</evidence>
<comment type="function">
    <text evidence="17">Catalyzes the dehydration of the S-form of NAD(P)HX at the expense of ADP, which is converted to AMP. Together with NAD(P)HX epimerase, which catalyzes the epimerization of the S- and R-forms, the enzyme allows the repair of both epimers of NAD(P)HX, a damaged form of NAD(P)H that is a result of enzymatic or heat-dependent hydration.</text>
</comment>
<dbReference type="AlphaFoldDB" id="A0A8J3E630"/>
<evidence type="ECO:0000256" key="16">
    <source>
        <dbReference type="ARBA" id="ARBA00049209"/>
    </source>
</evidence>
<keyword evidence="6 17" id="KW-0547">Nucleotide-binding</keyword>
<evidence type="ECO:0000259" key="21">
    <source>
        <dbReference type="PROSITE" id="PS51385"/>
    </source>
</evidence>
<feature type="binding site" evidence="18">
    <location>
        <position position="156"/>
    </location>
    <ligand>
        <name>K(+)</name>
        <dbReference type="ChEBI" id="CHEBI:29103"/>
    </ligand>
</feature>
<feature type="binding site" evidence="17">
    <location>
        <position position="429"/>
    </location>
    <ligand>
        <name>(6S)-NADPHX</name>
        <dbReference type="ChEBI" id="CHEBI:64076"/>
    </ligand>
</feature>
<feature type="binding site" evidence="18">
    <location>
        <position position="60"/>
    </location>
    <ligand>
        <name>K(+)</name>
        <dbReference type="ChEBI" id="CHEBI:29103"/>
    </ligand>
</feature>
<dbReference type="SUPFAM" id="SSF64153">
    <property type="entry name" value="YjeF N-terminal domain-like"/>
    <property type="match status" value="1"/>
</dbReference>
<dbReference type="Gene3D" id="3.40.1190.20">
    <property type="match status" value="1"/>
</dbReference>
<evidence type="ECO:0000256" key="15">
    <source>
        <dbReference type="ARBA" id="ARBA00048238"/>
    </source>
</evidence>
<proteinExistence type="inferred from homology"/>
<comment type="similarity">
    <text evidence="18">Belongs to the NnrE/AIBP family.</text>
</comment>
<comment type="similarity">
    <text evidence="17">Belongs to the NnrD/CARKD family.</text>
</comment>
<comment type="cofactor">
    <cofactor evidence="17">
        <name>Mg(2+)</name>
        <dbReference type="ChEBI" id="CHEBI:18420"/>
    </cofactor>
</comment>
<evidence type="ECO:0000259" key="20">
    <source>
        <dbReference type="PROSITE" id="PS51383"/>
    </source>
</evidence>
<evidence type="ECO:0000256" key="13">
    <source>
        <dbReference type="ARBA" id="ARBA00023268"/>
    </source>
</evidence>
<evidence type="ECO:0000256" key="11">
    <source>
        <dbReference type="ARBA" id="ARBA00023235"/>
    </source>
</evidence>
<feature type="binding site" evidence="17">
    <location>
        <begin position="399"/>
        <end position="403"/>
    </location>
    <ligand>
        <name>AMP</name>
        <dbReference type="ChEBI" id="CHEBI:456215"/>
    </ligand>
</feature>
<feature type="binding site" evidence="18">
    <location>
        <position position="153"/>
    </location>
    <ligand>
        <name>(6S)-NADPHX</name>
        <dbReference type="ChEBI" id="CHEBI:64076"/>
    </ligand>
</feature>
<dbReference type="PROSITE" id="PS01050">
    <property type="entry name" value="YJEF_C_2"/>
    <property type="match status" value="1"/>
</dbReference>
<dbReference type="InterPro" id="IPR030677">
    <property type="entry name" value="Nnr"/>
</dbReference>